<feature type="transmembrane region" description="Helical" evidence="2">
    <location>
        <begin position="315"/>
        <end position="333"/>
    </location>
</feature>
<gene>
    <name evidence="3" type="ORF">MAM1_0008d00920</name>
</gene>
<dbReference type="AlphaFoldDB" id="A0A0C9MEN2"/>
<name>A0A0C9MEN2_9FUNG</name>
<sequence length="364" mass="41164">MSATALYDKAFRSYLLTKYTPAANTCLKAIAALKSDDQDSTRLNIWTLYLNITSTLLVNTPFLGINMKLLGVPPANSMEQVCRSIWHKVSTEGYGNVGNTDARLVSACIAMNIELDQLVVARSIAEEWFASLSDEVMDHISANREQDQVTEGYNKVVELYVGRTLPRMHDFESANTFLDYNSVLTDTKKKAFKDIIAQEQASVETERQKKIQIEKELEEKKKEEERLLIEEAKRIEQEKLAQEKQRLEEEEEQTRKASAEAEKAAETAEKDTSKQEKNIATTSRSVMSPSSPPQQPRQHQQTMVQKWMNQITSKGATTSGAILILIFALFALLRGQRGRLSVALQGLMNKLWQTIKMGTKVTYM</sequence>
<feature type="compositionally biased region" description="Basic and acidic residues" evidence="1">
    <location>
        <begin position="244"/>
        <end position="277"/>
    </location>
</feature>
<dbReference type="EMBL" id="DF836297">
    <property type="protein sequence ID" value="GAN01487.1"/>
    <property type="molecule type" value="Genomic_DNA"/>
</dbReference>
<keyword evidence="2" id="KW-1133">Transmembrane helix</keyword>
<keyword evidence="4" id="KW-1185">Reference proteome</keyword>
<accession>A0A0C9MEN2</accession>
<evidence type="ECO:0008006" key="5">
    <source>
        <dbReference type="Google" id="ProtNLM"/>
    </source>
</evidence>
<reference evidence="3" key="1">
    <citation type="submission" date="2014-09" db="EMBL/GenBank/DDBJ databases">
        <title>Draft genome sequence of an oleaginous Mucoromycotina fungus Mucor ambiguus NBRC6742.</title>
        <authorList>
            <person name="Takeda I."/>
            <person name="Yamane N."/>
            <person name="Morita T."/>
            <person name="Tamano K."/>
            <person name="Machida M."/>
            <person name="Baker S."/>
            <person name="Koike H."/>
        </authorList>
    </citation>
    <scope>NUCLEOTIDE SEQUENCE</scope>
    <source>
        <strain evidence="3">NBRC 6742</strain>
    </source>
</reference>
<dbReference type="OrthoDB" id="3981028at2759"/>
<dbReference type="STRING" id="91626.A0A0C9MEN2"/>
<evidence type="ECO:0000256" key="1">
    <source>
        <dbReference type="SAM" id="MobiDB-lite"/>
    </source>
</evidence>
<proteinExistence type="predicted"/>
<keyword evidence="2" id="KW-0812">Transmembrane</keyword>
<evidence type="ECO:0000313" key="3">
    <source>
        <dbReference type="EMBL" id="GAN01487.1"/>
    </source>
</evidence>
<evidence type="ECO:0000313" key="4">
    <source>
        <dbReference type="Proteomes" id="UP000053815"/>
    </source>
</evidence>
<protein>
    <recommendedName>
        <fullName evidence="5">Peroxin 26</fullName>
    </recommendedName>
</protein>
<organism evidence="3">
    <name type="scientific">Mucor ambiguus</name>
    <dbReference type="NCBI Taxonomy" id="91626"/>
    <lineage>
        <taxon>Eukaryota</taxon>
        <taxon>Fungi</taxon>
        <taxon>Fungi incertae sedis</taxon>
        <taxon>Mucoromycota</taxon>
        <taxon>Mucoromycotina</taxon>
        <taxon>Mucoromycetes</taxon>
        <taxon>Mucorales</taxon>
        <taxon>Mucorineae</taxon>
        <taxon>Mucoraceae</taxon>
        <taxon>Mucor</taxon>
    </lineage>
</organism>
<keyword evidence="2" id="KW-0472">Membrane</keyword>
<feature type="region of interest" description="Disordered" evidence="1">
    <location>
        <begin position="244"/>
        <end position="300"/>
    </location>
</feature>
<evidence type="ECO:0000256" key="2">
    <source>
        <dbReference type="SAM" id="Phobius"/>
    </source>
</evidence>
<dbReference type="Proteomes" id="UP000053815">
    <property type="component" value="Unassembled WGS sequence"/>
</dbReference>